<protein>
    <submittedName>
        <fullName evidence="4">Receptor-type tyrosine-protein phosphatase U-like</fullName>
    </submittedName>
</protein>
<dbReference type="RefSeq" id="XP_014675941.1">
    <property type="nucleotide sequence ID" value="XM_014820455.1"/>
</dbReference>
<reference evidence="4" key="1">
    <citation type="submission" date="2025-08" db="UniProtKB">
        <authorList>
            <consortium name="RefSeq"/>
        </authorList>
    </citation>
    <scope>IDENTIFICATION</scope>
</reference>
<evidence type="ECO:0000259" key="1">
    <source>
        <dbReference type="PROSITE" id="PS50055"/>
    </source>
</evidence>
<dbReference type="Proteomes" id="UP000695022">
    <property type="component" value="Unplaced"/>
</dbReference>
<dbReference type="InterPro" id="IPR029021">
    <property type="entry name" value="Prot-tyrosine_phosphatase-like"/>
</dbReference>
<dbReference type="SMART" id="SM00194">
    <property type="entry name" value="PTPc"/>
    <property type="match status" value="1"/>
</dbReference>
<dbReference type="PANTHER" id="PTHR19134">
    <property type="entry name" value="RECEPTOR-TYPE TYROSINE-PROTEIN PHOSPHATASE"/>
    <property type="match status" value="1"/>
</dbReference>
<dbReference type="PROSITE" id="PS50056">
    <property type="entry name" value="TYR_PHOSPHATASE_2"/>
    <property type="match status" value="1"/>
</dbReference>
<feature type="domain" description="Tyrosine-protein phosphatase" evidence="1">
    <location>
        <begin position="55"/>
        <end position="316"/>
    </location>
</feature>
<organism evidence="3 4">
    <name type="scientific">Priapulus caudatus</name>
    <name type="common">Priapulid worm</name>
    <dbReference type="NCBI Taxonomy" id="37621"/>
    <lineage>
        <taxon>Eukaryota</taxon>
        <taxon>Metazoa</taxon>
        <taxon>Ecdysozoa</taxon>
        <taxon>Scalidophora</taxon>
        <taxon>Priapulida</taxon>
        <taxon>Priapulimorpha</taxon>
        <taxon>Priapulimorphida</taxon>
        <taxon>Priapulidae</taxon>
        <taxon>Priapulus</taxon>
    </lineage>
</organism>
<dbReference type="Gene3D" id="3.90.190.10">
    <property type="entry name" value="Protein tyrosine phosphatase superfamily"/>
    <property type="match status" value="2"/>
</dbReference>
<accession>A0ABM1EUS0</accession>
<dbReference type="PRINTS" id="PR00700">
    <property type="entry name" value="PRTYPHPHTASE"/>
</dbReference>
<dbReference type="InterPro" id="IPR050348">
    <property type="entry name" value="Protein-Tyr_Phosphatase"/>
</dbReference>
<dbReference type="Pfam" id="PF00102">
    <property type="entry name" value="Y_phosphatase"/>
    <property type="match status" value="1"/>
</dbReference>
<evidence type="ECO:0000313" key="3">
    <source>
        <dbReference type="Proteomes" id="UP000695022"/>
    </source>
</evidence>
<sequence>MRKSRVNMVQTPAQYTFIHDAILEALIFKGTTVDAEQFSNYYKKLQQPGNDLPTIEQQYEWLKRMRMDTIPANVKSATEHRDKNRFPDIVPQDNQRPFLNRLYTSGHDYINAVYTKETRRDTTVLATQIPLPTTVADFWTLVVEHNVSQIVSMETAPPMDQTCAPYFPTEDIAVLTDGAFRIDYVKTTQLDVGTVTHLEVLNLKDNAMAPRSVRHLEFNAWSASNKTPDTPAAMLSLIKHVADWQHKTSDKKIVVACRDGASRSGLFAACWEILHRLETEQLVGVFSVCLYQRQFRPQFIPNLAQYEFCYMAIDRKLEDYEIYSNFR</sequence>
<proteinExistence type="predicted"/>
<dbReference type="InterPro" id="IPR000242">
    <property type="entry name" value="PTP_cat"/>
</dbReference>
<dbReference type="InterPro" id="IPR000387">
    <property type="entry name" value="Tyr_Pase_dom"/>
</dbReference>
<dbReference type="SMART" id="SM00404">
    <property type="entry name" value="PTPc_motif"/>
    <property type="match status" value="1"/>
</dbReference>
<dbReference type="PANTHER" id="PTHR19134:SF534">
    <property type="entry name" value="LD27988P"/>
    <property type="match status" value="1"/>
</dbReference>
<gene>
    <name evidence="4" type="primary">LOC106815921</name>
</gene>
<dbReference type="SUPFAM" id="SSF52799">
    <property type="entry name" value="(Phosphotyrosine protein) phosphatases II"/>
    <property type="match status" value="2"/>
</dbReference>
<dbReference type="GeneID" id="106815921"/>
<dbReference type="PROSITE" id="PS50055">
    <property type="entry name" value="TYR_PHOSPHATASE_PTP"/>
    <property type="match status" value="1"/>
</dbReference>
<keyword evidence="3" id="KW-1185">Reference proteome</keyword>
<evidence type="ECO:0000313" key="4">
    <source>
        <dbReference type="RefSeq" id="XP_014675941.1"/>
    </source>
</evidence>
<feature type="domain" description="Tyrosine specific protein phosphatases" evidence="2">
    <location>
        <begin position="232"/>
        <end position="307"/>
    </location>
</feature>
<name>A0ABM1EUS0_PRICU</name>
<dbReference type="InterPro" id="IPR003595">
    <property type="entry name" value="Tyr_Pase_cat"/>
</dbReference>
<evidence type="ECO:0000259" key="2">
    <source>
        <dbReference type="PROSITE" id="PS50056"/>
    </source>
</evidence>